<proteinExistence type="predicted"/>
<dbReference type="SMR" id="A0A1S4DDQ8"/>
<protein>
    <submittedName>
        <fullName evidence="3">Uncharacterized protein LOC107828695</fullName>
    </submittedName>
</protein>
<gene>
    <name evidence="3" type="primary">LOC107828695</name>
</gene>
<dbReference type="GO" id="GO:0004857">
    <property type="term" value="F:enzyme inhibitor activity"/>
    <property type="evidence" value="ECO:0000318"/>
    <property type="project" value="GO_Central"/>
</dbReference>
<dbReference type="InterPro" id="IPR006501">
    <property type="entry name" value="Pectinesterase_inhib_dom"/>
</dbReference>
<dbReference type="GO" id="GO:0009505">
    <property type="term" value="C:plant-type cell wall"/>
    <property type="evidence" value="ECO:0000318"/>
    <property type="project" value="GO_Central"/>
</dbReference>
<feature type="domain" description="Pectinesterase inhibitor" evidence="1">
    <location>
        <begin position="89"/>
        <end position="171"/>
    </location>
</feature>
<dbReference type="SUPFAM" id="SSF101148">
    <property type="entry name" value="Plant invertase/pectin methylesterase inhibitor"/>
    <property type="match status" value="1"/>
</dbReference>
<dbReference type="GeneID" id="107828695"/>
<organism evidence="2 3">
    <name type="scientific">Nicotiana tabacum</name>
    <name type="common">Common tobacco</name>
    <dbReference type="NCBI Taxonomy" id="4097"/>
    <lineage>
        <taxon>Eukaryota</taxon>
        <taxon>Viridiplantae</taxon>
        <taxon>Streptophyta</taxon>
        <taxon>Embryophyta</taxon>
        <taxon>Tracheophyta</taxon>
        <taxon>Spermatophyta</taxon>
        <taxon>Magnoliopsida</taxon>
        <taxon>eudicotyledons</taxon>
        <taxon>Gunneridae</taxon>
        <taxon>Pentapetalae</taxon>
        <taxon>asterids</taxon>
        <taxon>lamiids</taxon>
        <taxon>Solanales</taxon>
        <taxon>Solanaceae</taxon>
        <taxon>Nicotianoideae</taxon>
        <taxon>Nicotianeae</taxon>
        <taxon>Nicotiana</taxon>
    </lineage>
</organism>
<dbReference type="Proteomes" id="UP000790787">
    <property type="component" value="Chromosome 5"/>
</dbReference>
<dbReference type="Pfam" id="PF04043">
    <property type="entry name" value="PMEI"/>
    <property type="match status" value="1"/>
</dbReference>
<dbReference type="GO" id="GO:0009827">
    <property type="term" value="P:plant-type cell wall modification"/>
    <property type="evidence" value="ECO:0000318"/>
    <property type="project" value="GO_Central"/>
</dbReference>
<reference evidence="3" key="2">
    <citation type="submission" date="2025-08" db="UniProtKB">
        <authorList>
            <consortium name="RefSeq"/>
        </authorList>
    </citation>
    <scope>IDENTIFICATION</scope>
    <source>
        <tissue evidence="3">Leaf</tissue>
    </source>
</reference>
<dbReference type="OMA" id="DCAISIY"/>
<dbReference type="KEGG" id="nta:107828695"/>
<dbReference type="CDD" id="cd15800">
    <property type="entry name" value="PMEI-like_2"/>
    <property type="match status" value="1"/>
</dbReference>
<dbReference type="PaxDb" id="4097-A0A1S4DDQ8"/>
<dbReference type="Gene3D" id="1.20.140.40">
    <property type="entry name" value="Invertase/pectin methylesterase inhibitor family protein"/>
    <property type="match status" value="1"/>
</dbReference>
<accession>A0A1S4DDQ8</accession>
<sequence length="206" mass="22521">MTFYTQIFLVFTISFFLTTLPSKAYKNYPTLSQSHAPALSPQQSSSSTSALFSASASSLSSLTASVTSATTFEIPKNIPVISTEDVSIFVKAIMDATMSKTDEFISKVIDKRLAEPNTDIYAKDCLETCKSVFEDAKDAMKRTEEDVKAGNMYKANVDVSAMSTNIDTCNECATSIYGFDPEFKKFDNWAQGIASDCLDKITGQNS</sequence>
<dbReference type="OrthoDB" id="1915198at2759"/>
<evidence type="ECO:0000313" key="3">
    <source>
        <dbReference type="RefSeq" id="XP_016511546.1"/>
    </source>
</evidence>
<dbReference type="InterPro" id="IPR035513">
    <property type="entry name" value="Invertase/methylesterase_inhib"/>
</dbReference>
<evidence type="ECO:0000259" key="1">
    <source>
        <dbReference type="Pfam" id="PF04043"/>
    </source>
</evidence>
<dbReference type="NCBIfam" id="TIGR01614">
    <property type="entry name" value="PME_inhib"/>
    <property type="match status" value="1"/>
</dbReference>
<reference evidence="2" key="1">
    <citation type="journal article" date="2014" name="Nat. Commun.">
        <title>The tobacco genome sequence and its comparison with those of tomato and potato.</title>
        <authorList>
            <person name="Sierro N."/>
            <person name="Battey J.N."/>
            <person name="Ouadi S."/>
            <person name="Bakaher N."/>
            <person name="Bovet L."/>
            <person name="Willig A."/>
            <person name="Goepfert S."/>
            <person name="Peitsch M.C."/>
            <person name="Ivanov N.V."/>
        </authorList>
    </citation>
    <scope>NUCLEOTIDE SEQUENCE [LARGE SCALE GENOMIC DNA]</scope>
</reference>
<dbReference type="AlphaFoldDB" id="A0A1S4DDQ8"/>
<dbReference type="RefSeq" id="XP_016511546.1">
    <property type="nucleotide sequence ID" value="XM_016656060.2"/>
</dbReference>
<dbReference type="RefSeq" id="XP_016511546.1">
    <property type="nucleotide sequence ID" value="XM_016656060.1"/>
</dbReference>
<name>A0A1S4DDQ8_TOBAC</name>
<keyword evidence="2" id="KW-1185">Reference proteome</keyword>
<evidence type="ECO:0000313" key="2">
    <source>
        <dbReference type="Proteomes" id="UP000790787"/>
    </source>
</evidence>